<sequence length="145" mass="15706">MTTVKVELQGLQQLIAKMEALGDDANMVILKTITDLTVTTQALAKKGIQRGPKSGKTYRRGNVVHQASAPGQYPATDTGRLASSVMVNLPTPASMIGEVGTNVMYGQFLEFGTSRMAARPWLLPSFTQAKIGIEKKLRDNLEART</sequence>
<reference evidence="1" key="1">
    <citation type="submission" date="2020-04" db="EMBL/GenBank/DDBJ databases">
        <authorList>
            <person name="Chiriac C."/>
            <person name="Salcher M."/>
            <person name="Ghai R."/>
            <person name="Kavagutti S V."/>
        </authorList>
    </citation>
    <scope>NUCLEOTIDE SEQUENCE</scope>
</reference>
<protein>
    <submittedName>
        <fullName evidence="1">Phge_HK97_gp10, phage protein, HK97 gp10 family</fullName>
    </submittedName>
</protein>
<dbReference type="EMBL" id="LR796657">
    <property type="protein sequence ID" value="CAB4157303.1"/>
    <property type="molecule type" value="Genomic_DNA"/>
</dbReference>
<organism evidence="1">
    <name type="scientific">uncultured Caudovirales phage</name>
    <dbReference type="NCBI Taxonomy" id="2100421"/>
    <lineage>
        <taxon>Viruses</taxon>
        <taxon>Duplodnaviria</taxon>
        <taxon>Heunggongvirae</taxon>
        <taxon>Uroviricota</taxon>
        <taxon>Caudoviricetes</taxon>
        <taxon>Peduoviridae</taxon>
        <taxon>Maltschvirus</taxon>
        <taxon>Maltschvirus maltsch</taxon>
    </lineage>
</organism>
<gene>
    <name evidence="1" type="ORF">UFOVP681_14</name>
</gene>
<evidence type="ECO:0000313" key="1">
    <source>
        <dbReference type="EMBL" id="CAB4157303.1"/>
    </source>
</evidence>
<dbReference type="InterPro" id="IPR010064">
    <property type="entry name" value="HK97-gp10_tail"/>
</dbReference>
<dbReference type="Pfam" id="PF04883">
    <property type="entry name" value="HK97-gp10_like"/>
    <property type="match status" value="1"/>
</dbReference>
<dbReference type="NCBIfam" id="TIGR01725">
    <property type="entry name" value="phge_HK97_gp10"/>
    <property type="match status" value="1"/>
</dbReference>
<name>A0A6J5NEI2_9CAUD</name>
<accession>A0A6J5NEI2</accession>
<proteinExistence type="predicted"/>